<dbReference type="Proteomes" id="UP000249056">
    <property type="component" value="Unassembled WGS sequence"/>
</dbReference>
<dbReference type="AlphaFoldDB" id="A0A395J2C3"/>
<evidence type="ECO:0000313" key="4">
    <source>
        <dbReference type="Proteomes" id="UP000249056"/>
    </source>
</evidence>
<sequence length="382" mass="42439">MGRSSNSSHYQLSANRLISRVHIKARYISATVPLESNKIEIICCGWNGVKLHCQGRTWELAKGDSFTSETENAEIMLDVQDARVLVAWPQQADLLDSAAPTEVPSWSEDSSPRGKVTAVTAQGDIIPSSPIRRVERHSSPVSPTPTRQTLSSANLANLFADEAEKTFIQVYEDKSESEPVPATESKHPEPTYSPTVAATSFSVSFPASQESELSEPEDPDEENDPFTAGHSQARGRNGHKSKVISTTKRSTSTSLEEGSVTPIINHVANQLAYSRLQSMPLSTILRNLPAHLKGVSPSKQESKGLTKEDLRKMLNRASFIGEIHREGKDAAGKPLESEYYYIPDEDTDQSRKETVQEGLRKPSLRNCRKQHKQYYWKRPRTP</sequence>
<feature type="compositionally biased region" description="Acidic residues" evidence="1">
    <location>
        <begin position="212"/>
        <end position="224"/>
    </location>
</feature>
<dbReference type="InterPro" id="IPR000253">
    <property type="entry name" value="FHA_dom"/>
</dbReference>
<evidence type="ECO:0000256" key="1">
    <source>
        <dbReference type="SAM" id="MobiDB-lite"/>
    </source>
</evidence>
<evidence type="ECO:0000313" key="3">
    <source>
        <dbReference type="EMBL" id="RAL66630.1"/>
    </source>
</evidence>
<keyword evidence="4" id="KW-1185">Reference proteome</keyword>
<feature type="compositionally biased region" description="Polar residues" evidence="1">
    <location>
        <begin position="192"/>
        <end position="207"/>
    </location>
</feature>
<feature type="compositionally biased region" description="Basic residues" evidence="1">
    <location>
        <begin position="362"/>
        <end position="382"/>
    </location>
</feature>
<evidence type="ECO:0000259" key="2">
    <source>
        <dbReference type="PROSITE" id="PS50006"/>
    </source>
</evidence>
<reference evidence="3 4" key="1">
    <citation type="submission" date="2018-06" db="EMBL/GenBank/DDBJ databases">
        <title>Genome Sequence of the Brown Rot Fungal Pathogen Monilinia fructigena.</title>
        <authorList>
            <person name="Landi L."/>
            <person name="De Miccolis Angelini R.M."/>
            <person name="Pollastro S."/>
            <person name="Abate D."/>
            <person name="Faretra F."/>
            <person name="Romanazzi G."/>
        </authorList>
    </citation>
    <scope>NUCLEOTIDE SEQUENCE [LARGE SCALE GENOMIC DNA]</scope>
    <source>
        <strain evidence="3 4">Mfrg269</strain>
    </source>
</reference>
<feature type="domain" description="FHA" evidence="2">
    <location>
        <begin position="1"/>
        <end position="52"/>
    </location>
</feature>
<feature type="compositionally biased region" description="Polar residues" evidence="1">
    <location>
        <begin position="243"/>
        <end position="256"/>
    </location>
</feature>
<feature type="region of interest" description="Disordered" evidence="1">
    <location>
        <begin position="123"/>
        <end position="150"/>
    </location>
</feature>
<dbReference type="OrthoDB" id="5348546at2759"/>
<feature type="compositionally biased region" description="Polar residues" evidence="1">
    <location>
        <begin position="139"/>
        <end position="150"/>
    </location>
</feature>
<protein>
    <recommendedName>
        <fullName evidence="2">FHA domain-containing protein</fullName>
    </recommendedName>
</protein>
<organism evidence="3 4">
    <name type="scientific">Monilinia fructigena</name>
    <dbReference type="NCBI Taxonomy" id="38457"/>
    <lineage>
        <taxon>Eukaryota</taxon>
        <taxon>Fungi</taxon>
        <taxon>Dikarya</taxon>
        <taxon>Ascomycota</taxon>
        <taxon>Pezizomycotina</taxon>
        <taxon>Leotiomycetes</taxon>
        <taxon>Helotiales</taxon>
        <taxon>Sclerotiniaceae</taxon>
        <taxon>Monilinia</taxon>
    </lineage>
</organism>
<feature type="compositionally biased region" description="Basic and acidic residues" evidence="1">
    <location>
        <begin position="348"/>
        <end position="360"/>
    </location>
</feature>
<dbReference type="EMBL" id="QKRW01000006">
    <property type="protein sequence ID" value="RAL66630.1"/>
    <property type="molecule type" value="Genomic_DNA"/>
</dbReference>
<name>A0A395J2C3_9HELO</name>
<accession>A0A395J2C3</accession>
<feature type="region of interest" description="Disordered" evidence="1">
    <location>
        <begin position="172"/>
        <end position="257"/>
    </location>
</feature>
<comment type="caution">
    <text evidence="3">The sequence shown here is derived from an EMBL/GenBank/DDBJ whole genome shotgun (WGS) entry which is preliminary data.</text>
</comment>
<gene>
    <name evidence="3" type="ORF">DID88_006319</name>
</gene>
<proteinExistence type="predicted"/>
<feature type="region of interest" description="Disordered" evidence="1">
    <location>
        <begin position="325"/>
        <end position="382"/>
    </location>
</feature>
<dbReference type="PROSITE" id="PS50006">
    <property type="entry name" value="FHA_DOMAIN"/>
    <property type="match status" value="1"/>
</dbReference>